<name>A0A317ZFF1_9BACT</name>
<evidence type="ECO:0000259" key="1">
    <source>
        <dbReference type="Pfam" id="PF01261"/>
    </source>
</evidence>
<protein>
    <submittedName>
        <fullName evidence="2">Sugar phosphate isomerase/epimerase</fullName>
    </submittedName>
</protein>
<sequence length="317" mass="36101">MTDITDRLSLSSCWCSARHQDGYEMIEEVLGLGFKRIELSHGIRISLVPGILKAVEEGIIEVGSVHNFCPLPNTVQHAAPNLYQPSSSDSRERDLWHRYSLQTLDFAVKVGAPRIVMHSGSVHYFFWSPEARLERWIDKAGLEANELREHKAFRKRCDRTLKRIKRSAKPWLGRIHESYQKLMPEVSERGLTLGVENREGLEELPIDSDFEAFLDAFEEGSPVGYWHDCGHAQLKHQFGLMDHAEHLEKMAPRLIGFHLHDVSEGGKDHQTPGTGVIDFKMIARFVRPEHSLTLELSPSLTKDQVLQSKDYIADCLA</sequence>
<accession>A0A317ZFF1</accession>
<dbReference type="Gene3D" id="3.20.20.150">
    <property type="entry name" value="Divalent-metal-dependent TIM barrel enzymes"/>
    <property type="match status" value="1"/>
</dbReference>
<dbReference type="SUPFAM" id="SSF51658">
    <property type="entry name" value="Xylose isomerase-like"/>
    <property type="match status" value="1"/>
</dbReference>
<dbReference type="AlphaFoldDB" id="A0A317ZFF1"/>
<dbReference type="Proteomes" id="UP000247099">
    <property type="component" value="Unassembled WGS sequence"/>
</dbReference>
<dbReference type="InParanoid" id="A0A317ZFF1"/>
<organism evidence="2 3">
    <name type="scientific">Coraliomargarita sinensis</name>
    <dbReference type="NCBI Taxonomy" id="2174842"/>
    <lineage>
        <taxon>Bacteria</taxon>
        <taxon>Pseudomonadati</taxon>
        <taxon>Verrucomicrobiota</taxon>
        <taxon>Opitutia</taxon>
        <taxon>Puniceicoccales</taxon>
        <taxon>Coraliomargaritaceae</taxon>
        <taxon>Coraliomargarita</taxon>
    </lineage>
</organism>
<gene>
    <name evidence="2" type="ORF">DDZ13_11415</name>
</gene>
<dbReference type="EMBL" id="QHJQ01000008">
    <property type="protein sequence ID" value="PXA03582.1"/>
    <property type="molecule type" value="Genomic_DNA"/>
</dbReference>
<reference evidence="2 3" key="1">
    <citation type="submission" date="2018-05" db="EMBL/GenBank/DDBJ databases">
        <title>Coraliomargarita sinensis sp. nov., isolated from a marine solar saltern.</title>
        <authorList>
            <person name="Zhou L.Y."/>
        </authorList>
    </citation>
    <scope>NUCLEOTIDE SEQUENCE [LARGE SCALE GENOMIC DNA]</scope>
    <source>
        <strain evidence="2 3">WN38</strain>
    </source>
</reference>
<dbReference type="OrthoDB" id="186629at2"/>
<evidence type="ECO:0000313" key="2">
    <source>
        <dbReference type="EMBL" id="PXA03582.1"/>
    </source>
</evidence>
<keyword evidence="2" id="KW-0413">Isomerase</keyword>
<proteinExistence type="predicted"/>
<keyword evidence="3" id="KW-1185">Reference proteome</keyword>
<comment type="caution">
    <text evidence="2">The sequence shown here is derived from an EMBL/GenBank/DDBJ whole genome shotgun (WGS) entry which is preliminary data.</text>
</comment>
<dbReference type="Pfam" id="PF01261">
    <property type="entry name" value="AP_endonuc_2"/>
    <property type="match status" value="1"/>
</dbReference>
<feature type="domain" description="Xylose isomerase-like TIM barrel" evidence="1">
    <location>
        <begin position="174"/>
        <end position="287"/>
    </location>
</feature>
<dbReference type="GO" id="GO:0016853">
    <property type="term" value="F:isomerase activity"/>
    <property type="evidence" value="ECO:0007669"/>
    <property type="project" value="UniProtKB-KW"/>
</dbReference>
<evidence type="ECO:0000313" key="3">
    <source>
        <dbReference type="Proteomes" id="UP000247099"/>
    </source>
</evidence>
<dbReference type="InterPro" id="IPR036237">
    <property type="entry name" value="Xyl_isomerase-like_sf"/>
</dbReference>
<dbReference type="RefSeq" id="WP_110131582.1">
    <property type="nucleotide sequence ID" value="NZ_QHJQ01000008.1"/>
</dbReference>
<dbReference type="InterPro" id="IPR013022">
    <property type="entry name" value="Xyl_isomerase-like_TIM-brl"/>
</dbReference>